<dbReference type="AlphaFoldDB" id="A0A1W2D870"/>
<evidence type="ECO:0000313" key="4">
    <source>
        <dbReference type="Proteomes" id="UP000593998"/>
    </source>
</evidence>
<dbReference type="EMBL" id="CP062789">
    <property type="protein sequence ID" value="QOK22427.1"/>
    <property type="molecule type" value="Genomic_DNA"/>
</dbReference>
<proteinExistence type="predicted"/>
<name>A0A1W2D870_9MICO</name>
<protein>
    <submittedName>
        <fullName evidence="2">Uncharacterized protein</fullName>
    </submittedName>
</protein>
<reference evidence="1 4" key="2">
    <citation type="submission" date="2020-10" db="EMBL/GenBank/DDBJ databases">
        <title>Janibacter indicus TT2 genome sequence.</title>
        <authorList>
            <person name="Lee K."/>
            <person name="Ganzorig M."/>
        </authorList>
    </citation>
    <scope>NUCLEOTIDE SEQUENCE [LARGE SCALE GENOMIC DNA]</scope>
    <source>
        <strain evidence="1 4">TT2</strain>
    </source>
</reference>
<dbReference type="RefSeq" id="WP_164513600.1">
    <property type="nucleotide sequence ID" value="NZ_CBDRLL010000001.1"/>
</dbReference>
<evidence type="ECO:0000313" key="3">
    <source>
        <dbReference type="Proteomes" id="UP000192634"/>
    </source>
</evidence>
<reference evidence="2 3" key="1">
    <citation type="submission" date="2017-04" db="EMBL/GenBank/DDBJ databases">
        <authorList>
            <person name="Afonso C.L."/>
            <person name="Miller P.J."/>
            <person name="Scott M.A."/>
            <person name="Spackman E."/>
            <person name="Goraichik I."/>
            <person name="Dimitrov K.M."/>
            <person name="Suarez D.L."/>
            <person name="Swayne D.E."/>
        </authorList>
    </citation>
    <scope>NUCLEOTIDE SEQUENCE [LARGE SCALE GENOMIC DNA]</scope>
    <source>
        <strain evidence="2 3">CGMCC 1.12511</strain>
    </source>
</reference>
<evidence type="ECO:0000313" key="1">
    <source>
        <dbReference type="EMBL" id="QOK22427.1"/>
    </source>
</evidence>
<accession>A0A1W2D870</accession>
<dbReference type="Proteomes" id="UP000593998">
    <property type="component" value="Chromosome"/>
</dbReference>
<dbReference type="Proteomes" id="UP000192634">
    <property type="component" value="Unassembled WGS sequence"/>
</dbReference>
<evidence type="ECO:0000313" key="2">
    <source>
        <dbReference type="EMBL" id="SMC93575.1"/>
    </source>
</evidence>
<sequence length="57" mass="6260">MNTPPIKKIVLWLLTIFLLYAILTSPTEAANIVGSAWDVIANGVTNIGRFFDSLIAR</sequence>
<dbReference type="EMBL" id="FWXN01000015">
    <property type="protein sequence ID" value="SMC93575.1"/>
    <property type="molecule type" value="Genomic_DNA"/>
</dbReference>
<gene>
    <name evidence="1" type="ORF">IGS73_15330</name>
    <name evidence="2" type="ORF">SAMN06296429_11537</name>
</gene>
<organism evidence="2 3">
    <name type="scientific">Janibacter indicus</name>
    <dbReference type="NCBI Taxonomy" id="857417"/>
    <lineage>
        <taxon>Bacteria</taxon>
        <taxon>Bacillati</taxon>
        <taxon>Actinomycetota</taxon>
        <taxon>Actinomycetes</taxon>
        <taxon>Micrococcales</taxon>
        <taxon>Intrasporangiaceae</taxon>
        <taxon>Janibacter</taxon>
    </lineage>
</organism>